<evidence type="ECO:0000313" key="3">
    <source>
        <dbReference type="Proteomes" id="UP000549971"/>
    </source>
</evidence>
<feature type="domain" description="Methyltransferase type 11" evidence="1">
    <location>
        <begin position="23"/>
        <end position="113"/>
    </location>
</feature>
<keyword evidence="2" id="KW-0808">Transferase</keyword>
<keyword evidence="2" id="KW-0489">Methyltransferase</keyword>
<dbReference type="PANTHER" id="PTHR45036:SF1">
    <property type="entry name" value="METHYLTRANSFERASE LIKE 7A"/>
    <property type="match status" value="1"/>
</dbReference>
<proteinExistence type="predicted"/>
<organism evidence="2 3">
    <name type="scientific">Kribbella italica</name>
    <dbReference type="NCBI Taxonomy" id="1540520"/>
    <lineage>
        <taxon>Bacteria</taxon>
        <taxon>Bacillati</taxon>
        <taxon>Actinomycetota</taxon>
        <taxon>Actinomycetes</taxon>
        <taxon>Propionibacteriales</taxon>
        <taxon>Kribbellaceae</taxon>
        <taxon>Kribbella</taxon>
    </lineage>
</organism>
<dbReference type="PANTHER" id="PTHR45036">
    <property type="entry name" value="METHYLTRANSFERASE LIKE 7B"/>
    <property type="match status" value="1"/>
</dbReference>
<dbReference type="RefSeq" id="WP_184795595.1">
    <property type="nucleotide sequence ID" value="NZ_JACHMY010000001.1"/>
</dbReference>
<dbReference type="GO" id="GO:0032259">
    <property type="term" value="P:methylation"/>
    <property type="evidence" value="ECO:0007669"/>
    <property type="project" value="UniProtKB-KW"/>
</dbReference>
<reference evidence="2 3" key="1">
    <citation type="submission" date="2020-08" db="EMBL/GenBank/DDBJ databases">
        <title>Sequencing the genomes of 1000 actinobacteria strains.</title>
        <authorList>
            <person name="Klenk H.-P."/>
        </authorList>
    </citation>
    <scope>NUCLEOTIDE SEQUENCE [LARGE SCALE GENOMIC DNA]</scope>
    <source>
        <strain evidence="2 3">DSM 28967</strain>
    </source>
</reference>
<evidence type="ECO:0000313" key="2">
    <source>
        <dbReference type="EMBL" id="MBB5836029.1"/>
    </source>
</evidence>
<dbReference type="Pfam" id="PF08241">
    <property type="entry name" value="Methyltransf_11"/>
    <property type="match status" value="1"/>
</dbReference>
<dbReference type="InterPro" id="IPR052356">
    <property type="entry name" value="Thiol_S-MT"/>
</dbReference>
<name>A0A7W9J5M3_9ACTN</name>
<dbReference type="InterPro" id="IPR029063">
    <property type="entry name" value="SAM-dependent_MTases_sf"/>
</dbReference>
<gene>
    <name evidence="2" type="ORF">HDA39_002763</name>
</gene>
<dbReference type="EMBL" id="JACHMY010000001">
    <property type="protein sequence ID" value="MBB5836029.1"/>
    <property type="molecule type" value="Genomic_DNA"/>
</dbReference>
<protein>
    <submittedName>
        <fullName evidence="2">SAM-dependent methyltransferase</fullName>
    </submittedName>
</protein>
<dbReference type="GO" id="GO:0008757">
    <property type="term" value="F:S-adenosylmethionine-dependent methyltransferase activity"/>
    <property type="evidence" value="ECO:0007669"/>
    <property type="project" value="InterPro"/>
</dbReference>
<keyword evidence="3" id="KW-1185">Reference proteome</keyword>
<dbReference type="InterPro" id="IPR013216">
    <property type="entry name" value="Methyltransf_11"/>
</dbReference>
<accession>A0A7W9J5M3</accession>
<dbReference type="AlphaFoldDB" id="A0A7W9J5M3"/>
<dbReference type="Proteomes" id="UP000549971">
    <property type="component" value="Unassembled WGS sequence"/>
</dbReference>
<dbReference type="CDD" id="cd02440">
    <property type="entry name" value="AdoMet_MTases"/>
    <property type="match status" value="1"/>
</dbReference>
<dbReference type="Gene3D" id="3.40.50.150">
    <property type="entry name" value="Vaccinia Virus protein VP39"/>
    <property type="match status" value="1"/>
</dbReference>
<evidence type="ECO:0000259" key="1">
    <source>
        <dbReference type="Pfam" id="PF08241"/>
    </source>
</evidence>
<sequence>MRNWSGYQTAKRDLIRSLSGTVLEIGAGSGANFADLPGTIEWIGLEPHRRARAQLVRTAAGRRVLAAGAEQIPLPEASVDGVLSTVVLCSVADLPATLVELRRVLRPGGRFVFVEHVAAPRGTWTYRLQRLAAPFTRRFDRGCNPARDIAAAIEAAGFTTIELDHYTMPGLIPIPFIAGAATR</sequence>
<dbReference type="SUPFAM" id="SSF53335">
    <property type="entry name" value="S-adenosyl-L-methionine-dependent methyltransferases"/>
    <property type="match status" value="1"/>
</dbReference>
<comment type="caution">
    <text evidence="2">The sequence shown here is derived from an EMBL/GenBank/DDBJ whole genome shotgun (WGS) entry which is preliminary data.</text>
</comment>